<accession>A0AB33A2T8</accession>
<gene>
    <name evidence="2" type="ordered locus">AMEC673_16895</name>
</gene>
<reference evidence="3" key="1">
    <citation type="journal article" date="2012" name="Sci. Rep.">
        <title>Genomes of surface isolates of Alteromonas macleodii: the life of a widespread marine opportunistic copiotroph.</title>
        <authorList>
            <person name="Lopez-Perez M."/>
            <person name="Gonzaga A."/>
            <person name="Martin-Cuadrado A.B."/>
            <person name="Onyshchenko O."/>
            <person name="Ghavidel A."/>
            <person name="Ghai R."/>
            <person name="Rodriguez-Valera F."/>
        </authorList>
    </citation>
    <scope>NUCLEOTIDE SEQUENCE [LARGE SCALE GENOMIC DNA]</scope>
    <source>
        <strain evidence="3">English Channel 673</strain>
    </source>
</reference>
<keyword evidence="2" id="KW-0808">Transferase</keyword>
<evidence type="ECO:0000256" key="1">
    <source>
        <dbReference type="SAM" id="Coils"/>
    </source>
</evidence>
<dbReference type="GO" id="GO:0016740">
    <property type="term" value="F:transferase activity"/>
    <property type="evidence" value="ECO:0007669"/>
    <property type="project" value="UniProtKB-KW"/>
</dbReference>
<protein>
    <submittedName>
        <fullName evidence="2">Group 1 glycosyl transferase</fullName>
    </submittedName>
</protein>
<evidence type="ECO:0000313" key="2">
    <source>
        <dbReference type="EMBL" id="AFT76061.1"/>
    </source>
</evidence>
<evidence type="ECO:0000313" key="3">
    <source>
        <dbReference type="Proteomes" id="UP000006296"/>
    </source>
</evidence>
<dbReference type="KEGG" id="amg:AMEC673_16895"/>
<feature type="coiled-coil region" evidence="1">
    <location>
        <begin position="119"/>
        <end position="279"/>
    </location>
</feature>
<sequence length="440" mass="51175">MLRDLKLDEAVNTLNYCLIELIEFYREHHKDCSITIANFQHLTEVGLEESLAKSLIEPIDQENMTIALFSEYFLATDEETKLVVEKFQACTKHSEFITTPPKKVLQLLVNQKFQSEQKINEMKKIINENQTQKDLLEIEARNYKSDLIRIEAESNSIQRVQIELKQKCQALQDKIEQLEKDLIASTIDKRILVEENNNFKLQVKEKEKLINSITEKYQICSALSKNKQKELDNYASLLSDKEKLVVDSNITIERLEKELSNSKDEIKSLVENLLDTQEMLEEGMIEKIDTYNSCETLSKELDNLKEKFKLSNNYQNWLVAALRNANRRLWAGNLVFRREVKKQSKDLAANNYFDVSLYTVNYPDVAKSKIDPIVHYLLFGAYECRNPSTEFNTLNYIQSYSDVANAGINPLLHFMYFGKLENRKANPFQKLLPPPSNCVK</sequence>
<organism evidence="2 3">
    <name type="scientific">Alteromonas macleodii (strain English Channel 673)</name>
    <dbReference type="NCBI Taxonomy" id="1004788"/>
    <lineage>
        <taxon>Bacteria</taxon>
        <taxon>Pseudomonadati</taxon>
        <taxon>Pseudomonadota</taxon>
        <taxon>Gammaproteobacteria</taxon>
        <taxon>Alteromonadales</taxon>
        <taxon>Alteromonadaceae</taxon>
        <taxon>Alteromonas/Salinimonas group</taxon>
        <taxon>Alteromonas</taxon>
    </lineage>
</organism>
<keyword evidence="1" id="KW-0175">Coiled coil</keyword>
<dbReference type="AlphaFoldDB" id="A0AB33A2T8"/>
<dbReference type="Proteomes" id="UP000006296">
    <property type="component" value="Chromosome"/>
</dbReference>
<proteinExistence type="predicted"/>
<dbReference type="EMBL" id="CP003844">
    <property type="protein sequence ID" value="AFT76061.1"/>
    <property type="molecule type" value="Genomic_DNA"/>
</dbReference>
<name>A0AB33A2T8_ALTME</name>